<dbReference type="AlphaFoldDB" id="A0A8J3F7Z9"/>
<reference evidence="3" key="2">
    <citation type="submission" date="2020-09" db="EMBL/GenBank/DDBJ databases">
        <authorList>
            <person name="Sun Q."/>
            <person name="Ohkuma M."/>
        </authorList>
    </citation>
    <scope>NUCLEOTIDE SEQUENCE</scope>
    <source>
        <strain evidence="3">JCM 3090</strain>
    </source>
</reference>
<feature type="compositionally biased region" description="Polar residues" evidence="1">
    <location>
        <begin position="1"/>
        <end position="11"/>
    </location>
</feature>
<evidence type="ECO:0000313" key="3">
    <source>
        <dbReference type="EMBL" id="GGJ81672.1"/>
    </source>
</evidence>
<evidence type="ECO:0000256" key="1">
    <source>
        <dbReference type="SAM" id="MobiDB-lite"/>
    </source>
</evidence>
<sequence length="140" mass="14658">MDPETALQNRATALPDEAGPPREVGPPKVASLQELSRRRLRPAPGSRSTTVRFVVPGPGGERTWLVRADCGQWVPPPSRDGIGCVITASEPVLRALLTGRANALAAVLRGQVAITGDMELLVAVQRLFPGPPSEPVGAAA</sequence>
<reference evidence="3" key="1">
    <citation type="journal article" date="2014" name="Int. J. Syst. Evol. Microbiol.">
        <title>Complete genome sequence of Corynebacterium casei LMG S-19264T (=DSM 44701T), isolated from a smear-ripened cheese.</title>
        <authorList>
            <consortium name="US DOE Joint Genome Institute (JGI-PGF)"/>
            <person name="Walter F."/>
            <person name="Albersmeier A."/>
            <person name="Kalinowski J."/>
            <person name="Ruckert C."/>
        </authorList>
    </citation>
    <scope>NUCLEOTIDE SEQUENCE</scope>
    <source>
        <strain evidence="3">JCM 3090</strain>
    </source>
</reference>
<organism evidence="3 4">
    <name type="scientific">Pilimelia anulata</name>
    <dbReference type="NCBI Taxonomy" id="53371"/>
    <lineage>
        <taxon>Bacteria</taxon>
        <taxon>Bacillati</taxon>
        <taxon>Actinomycetota</taxon>
        <taxon>Actinomycetes</taxon>
        <taxon>Micromonosporales</taxon>
        <taxon>Micromonosporaceae</taxon>
        <taxon>Pilimelia</taxon>
    </lineage>
</organism>
<dbReference type="Pfam" id="PF02036">
    <property type="entry name" value="SCP2"/>
    <property type="match status" value="1"/>
</dbReference>
<dbReference type="Gene3D" id="3.30.1050.10">
    <property type="entry name" value="SCP2 sterol-binding domain"/>
    <property type="match status" value="1"/>
</dbReference>
<feature type="region of interest" description="Disordered" evidence="1">
    <location>
        <begin position="1"/>
        <end position="54"/>
    </location>
</feature>
<keyword evidence="4" id="KW-1185">Reference proteome</keyword>
<dbReference type="SUPFAM" id="SSF55718">
    <property type="entry name" value="SCP-like"/>
    <property type="match status" value="1"/>
</dbReference>
<comment type="caution">
    <text evidence="3">The sequence shown here is derived from an EMBL/GenBank/DDBJ whole genome shotgun (WGS) entry which is preliminary data.</text>
</comment>
<gene>
    <name evidence="3" type="ORF">GCM10010123_09320</name>
</gene>
<dbReference type="InterPro" id="IPR036527">
    <property type="entry name" value="SCP2_sterol-bd_dom_sf"/>
</dbReference>
<feature type="domain" description="SCP2" evidence="2">
    <location>
        <begin position="49"/>
        <end position="128"/>
    </location>
</feature>
<protein>
    <recommendedName>
        <fullName evidence="2">SCP2 domain-containing protein</fullName>
    </recommendedName>
</protein>
<name>A0A8J3F7Z9_9ACTN</name>
<evidence type="ECO:0000313" key="4">
    <source>
        <dbReference type="Proteomes" id="UP000649739"/>
    </source>
</evidence>
<dbReference type="InterPro" id="IPR003033">
    <property type="entry name" value="SCP2_sterol-bd_dom"/>
</dbReference>
<dbReference type="RefSeq" id="WP_189168707.1">
    <property type="nucleotide sequence ID" value="NZ_BMQB01000001.1"/>
</dbReference>
<evidence type="ECO:0000259" key="2">
    <source>
        <dbReference type="Pfam" id="PF02036"/>
    </source>
</evidence>
<accession>A0A8J3F7Z9</accession>
<dbReference type="EMBL" id="BMQB01000001">
    <property type="protein sequence ID" value="GGJ81672.1"/>
    <property type="molecule type" value="Genomic_DNA"/>
</dbReference>
<dbReference type="Proteomes" id="UP000649739">
    <property type="component" value="Unassembled WGS sequence"/>
</dbReference>
<proteinExistence type="predicted"/>